<name>A0A8J4CXR6_9CHLO</name>
<evidence type="ECO:0000313" key="3">
    <source>
        <dbReference type="Proteomes" id="UP000747110"/>
    </source>
</evidence>
<protein>
    <submittedName>
        <fullName evidence="2">Uncharacterized protein</fullName>
    </submittedName>
</protein>
<organism evidence="2 3">
    <name type="scientific">Volvox reticuliferus</name>
    <dbReference type="NCBI Taxonomy" id="1737510"/>
    <lineage>
        <taxon>Eukaryota</taxon>
        <taxon>Viridiplantae</taxon>
        <taxon>Chlorophyta</taxon>
        <taxon>core chlorophytes</taxon>
        <taxon>Chlorophyceae</taxon>
        <taxon>CS clade</taxon>
        <taxon>Chlamydomonadales</taxon>
        <taxon>Volvocaceae</taxon>
        <taxon>Volvox</taxon>
    </lineage>
</organism>
<dbReference type="Proteomes" id="UP000747110">
    <property type="component" value="Unassembled WGS sequence"/>
</dbReference>
<reference evidence="2" key="1">
    <citation type="journal article" date="2021" name="Proc. Natl. Acad. Sci. U.S.A.">
        <title>Three genomes in the algal genus Volvox reveal the fate of a haploid sex-determining region after a transition to homothallism.</title>
        <authorList>
            <person name="Yamamoto K."/>
            <person name="Hamaji T."/>
            <person name="Kawai-Toyooka H."/>
            <person name="Matsuzaki R."/>
            <person name="Takahashi F."/>
            <person name="Nishimura Y."/>
            <person name="Kawachi M."/>
            <person name="Noguchi H."/>
            <person name="Minakuchi Y."/>
            <person name="Umen J.G."/>
            <person name="Toyoda A."/>
            <person name="Nozaki H."/>
        </authorList>
    </citation>
    <scope>NUCLEOTIDE SEQUENCE</scope>
    <source>
        <strain evidence="2">NIES-3786</strain>
    </source>
</reference>
<proteinExistence type="predicted"/>
<feature type="region of interest" description="Disordered" evidence="1">
    <location>
        <begin position="1"/>
        <end position="56"/>
    </location>
</feature>
<dbReference type="AlphaFoldDB" id="A0A8J4CXR6"/>
<feature type="compositionally biased region" description="Low complexity" evidence="1">
    <location>
        <begin position="11"/>
        <end position="33"/>
    </location>
</feature>
<accession>A0A8J4CXR6</accession>
<gene>
    <name evidence="2" type="ORF">Vretifemale_18724</name>
</gene>
<keyword evidence="3" id="KW-1185">Reference proteome</keyword>
<comment type="caution">
    <text evidence="2">The sequence shown here is derived from an EMBL/GenBank/DDBJ whole genome shotgun (WGS) entry which is preliminary data.</text>
</comment>
<dbReference type="EMBL" id="BNCP01000062">
    <property type="protein sequence ID" value="GIL91051.1"/>
    <property type="molecule type" value="Genomic_DNA"/>
</dbReference>
<evidence type="ECO:0000256" key="1">
    <source>
        <dbReference type="SAM" id="MobiDB-lite"/>
    </source>
</evidence>
<evidence type="ECO:0000313" key="2">
    <source>
        <dbReference type="EMBL" id="GIL91051.1"/>
    </source>
</evidence>
<sequence>RPLQCRLRNPAKLASASAGGTLSAPASAALQLAGPTSKRGAQPHGGNGAGQPDDRLVGSLIRDAASSNSSVSGVCAPAQFGSRAISGTREDGLRLLRQQLMLALGPWLHLKNGTMFIE</sequence>
<feature type="non-terminal residue" evidence="2">
    <location>
        <position position="1"/>
    </location>
</feature>